<keyword evidence="1" id="KW-0456">Lyase</keyword>
<keyword evidence="1" id="KW-0670">Pyruvate</keyword>
<keyword evidence="2" id="KW-1185">Reference proteome</keyword>
<dbReference type="OrthoDB" id="514491at2"/>
<comment type="caution">
    <text evidence="1">The sequence shown here is derived from an EMBL/GenBank/DDBJ whole genome shotgun (WGS) entry which is preliminary data.</text>
</comment>
<reference evidence="1 2" key="1">
    <citation type="submission" date="2018-04" db="EMBL/GenBank/DDBJ databases">
        <title>Sphingobacterium sp. M46 Genome.</title>
        <authorList>
            <person name="Cheng J."/>
            <person name="Li Y."/>
        </authorList>
    </citation>
    <scope>NUCLEOTIDE SEQUENCE [LARGE SCALE GENOMIC DNA]</scope>
    <source>
        <strain evidence="1 2">M46</strain>
    </source>
</reference>
<evidence type="ECO:0000313" key="2">
    <source>
        <dbReference type="Proteomes" id="UP000250831"/>
    </source>
</evidence>
<protein>
    <submittedName>
        <fullName evidence="1">Isochorismate pyruvate-lyase</fullName>
    </submittedName>
</protein>
<dbReference type="EMBL" id="QCXX01000008">
    <property type="protein sequence ID" value="PUV22020.1"/>
    <property type="molecule type" value="Genomic_DNA"/>
</dbReference>
<accession>A0A363NMU4</accession>
<organism evidence="1 2">
    <name type="scientific">Sphingobacterium athyrii</name>
    <dbReference type="NCBI Taxonomy" id="2152717"/>
    <lineage>
        <taxon>Bacteria</taxon>
        <taxon>Pseudomonadati</taxon>
        <taxon>Bacteroidota</taxon>
        <taxon>Sphingobacteriia</taxon>
        <taxon>Sphingobacteriales</taxon>
        <taxon>Sphingobacteriaceae</taxon>
        <taxon>Sphingobacterium</taxon>
    </lineage>
</organism>
<proteinExistence type="predicted"/>
<dbReference type="InterPro" id="IPR036263">
    <property type="entry name" value="Chorismate_II_sf"/>
</dbReference>
<dbReference type="RefSeq" id="WP_108636257.1">
    <property type="nucleotide sequence ID" value="NZ_DAMCKI010000098.1"/>
</dbReference>
<name>A0A363NMU4_9SPHI</name>
<dbReference type="GO" id="GO:0016829">
    <property type="term" value="F:lyase activity"/>
    <property type="evidence" value="ECO:0007669"/>
    <property type="project" value="UniProtKB-KW"/>
</dbReference>
<dbReference type="GO" id="GO:0046417">
    <property type="term" value="P:chorismate metabolic process"/>
    <property type="evidence" value="ECO:0007669"/>
    <property type="project" value="InterPro"/>
</dbReference>
<dbReference type="Proteomes" id="UP000250831">
    <property type="component" value="Unassembled WGS sequence"/>
</dbReference>
<sequence length="97" mass="11471">MIRPLEYCVNTQHINVSIDTIDNRIVELLALRKAYLHKAKVLQDDTDNEQHIIKNISSNQVTLAKRFDLPIEFVQAIFQEIDNYFNQDYTTRGYEQQ</sequence>
<evidence type="ECO:0000313" key="1">
    <source>
        <dbReference type="EMBL" id="PUV22020.1"/>
    </source>
</evidence>
<gene>
    <name evidence="1" type="ORF">DCO56_24110</name>
</gene>
<dbReference type="AlphaFoldDB" id="A0A363NMU4"/>
<dbReference type="SUPFAM" id="SSF48600">
    <property type="entry name" value="Chorismate mutase II"/>
    <property type="match status" value="1"/>
</dbReference>